<organism evidence="2 3">
    <name type="scientific">Maribacter aurantiacus</name>
    <dbReference type="NCBI Taxonomy" id="1882343"/>
    <lineage>
        <taxon>Bacteria</taxon>
        <taxon>Pseudomonadati</taxon>
        <taxon>Bacteroidota</taxon>
        <taxon>Flavobacteriia</taxon>
        <taxon>Flavobacteriales</taxon>
        <taxon>Flavobacteriaceae</taxon>
        <taxon>Maribacter</taxon>
    </lineage>
</organism>
<sequence length="206" mass="23927">MSMTMIAFYQKAKTPSKSELESEIKKLKYDFEFLEDFKTLDQFGGTCHLNGKETFFETYVQEKEEILLDYPFLNKELSNFDSGISFIWGADFIAGACIGIISSALIQLCNAKIVYVDDETWYTRQMLLDEIPIFLEEHEKQIKRSALGPSKSERKRKINWIDWIILGLLIISGLLMIRKLISWHLPAILLALYVGNSIRAERKKRK</sequence>
<gene>
    <name evidence="2" type="ORF">FEK29_17800</name>
</gene>
<dbReference type="AlphaFoldDB" id="A0A5R8LPQ1"/>
<proteinExistence type="predicted"/>
<evidence type="ECO:0000313" key="3">
    <source>
        <dbReference type="Proteomes" id="UP000308382"/>
    </source>
</evidence>
<protein>
    <submittedName>
        <fullName evidence="2">Uncharacterized protein</fullName>
    </submittedName>
</protein>
<dbReference type="RefSeq" id="WP_138259786.1">
    <property type="nucleotide sequence ID" value="NZ_VBUK01000024.1"/>
</dbReference>
<name>A0A5R8LPQ1_9FLAO</name>
<feature type="transmembrane region" description="Helical" evidence="1">
    <location>
        <begin position="183"/>
        <end position="200"/>
    </location>
</feature>
<accession>A0A5R8LPQ1</accession>
<evidence type="ECO:0000256" key="1">
    <source>
        <dbReference type="SAM" id="Phobius"/>
    </source>
</evidence>
<keyword evidence="3" id="KW-1185">Reference proteome</keyword>
<dbReference type="OrthoDB" id="838175at2"/>
<reference evidence="2 3" key="1">
    <citation type="journal article" date="2017" name="Int. J. Syst. Evol. Microbiol.">
        <title>Maripseudobacter aurantiacus gen. nov., sp. nov., a novel member of the family Flavobacteriaceae isolated from a sedimentation basin.</title>
        <authorList>
            <person name="Chen C."/>
            <person name="Su Y."/>
            <person name="Tao T."/>
            <person name="Fu G."/>
            <person name="Zhang C."/>
            <person name="Sun C."/>
            <person name="Zhang X."/>
            <person name="Wu M."/>
        </authorList>
    </citation>
    <scope>NUCLEOTIDE SEQUENCE [LARGE SCALE GENOMIC DNA]</scope>
    <source>
        <strain evidence="3">CDA4</strain>
    </source>
</reference>
<keyword evidence="1" id="KW-0812">Transmembrane</keyword>
<feature type="transmembrane region" description="Helical" evidence="1">
    <location>
        <begin position="160"/>
        <end position="177"/>
    </location>
</feature>
<keyword evidence="1" id="KW-1133">Transmembrane helix</keyword>
<comment type="caution">
    <text evidence="2">The sequence shown here is derived from an EMBL/GenBank/DDBJ whole genome shotgun (WGS) entry which is preliminary data.</text>
</comment>
<evidence type="ECO:0000313" key="2">
    <source>
        <dbReference type="EMBL" id="TLF39173.1"/>
    </source>
</evidence>
<dbReference type="EMBL" id="VBUK01000024">
    <property type="protein sequence ID" value="TLF39173.1"/>
    <property type="molecule type" value="Genomic_DNA"/>
</dbReference>
<keyword evidence="1" id="KW-0472">Membrane</keyword>
<dbReference type="Proteomes" id="UP000308382">
    <property type="component" value="Unassembled WGS sequence"/>
</dbReference>